<feature type="compositionally biased region" description="Low complexity" evidence="1">
    <location>
        <begin position="145"/>
        <end position="163"/>
    </location>
</feature>
<reference evidence="3 4" key="1">
    <citation type="journal article" date="2018" name="Plant J.">
        <title>Genome sequences of Chlorella sorokiniana UTEX 1602 and Micractinium conductrix SAG 241.80: implications to maltose excretion by a green alga.</title>
        <authorList>
            <person name="Arriola M.B."/>
            <person name="Velmurugan N."/>
            <person name="Zhang Y."/>
            <person name="Plunkett M.H."/>
            <person name="Hondzo H."/>
            <person name="Barney B.M."/>
        </authorList>
    </citation>
    <scope>NUCLEOTIDE SEQUENCE [LARGE SCALE GENOMIC DNA]</scope>
    <source>
        <strain evidence="3 4">SAG 241.80</strain>
    </source>
</reference>
<feature type="compositionally biased region" description="Low complexity" evidence="1">
    <location>
        <begin position="492"/>
        <end position="545"/>
    </location>
</feature>
<organism evidence="3 4">
    <name type="scientific">Micractinium conductrix</name>
    <dbReference type="NCBI Taxonomy" id="554055"/>
    <lineage>
        <taxon>Eukaryota</taxon>
        <taxon>Viridiplantae</taxon>
        <taxon>Chlorophyta</taxon>
        <taxon>core chlorophytes</taxon>
        <taxon>Trebouxiophyceae</taxon>
        <taxon>Chlorellales</taxon>
        <taxon>Chlorellaceae</taxon>
        <taxon>Chlorella clade</taxon>
        <taxon>Micractinium</taxon>
    </lineage>
</organism>
<feature type="region of interest" description="Disordered" evidence="1">
    <location>
        <begin position="1"/>
        <end position="86"/>
    </location>
</feature>
<dbReference type="EMBL" id="LHPF02000064">
    <property type="protein sequence ID" value="PSC67333.1"/>
    <property type="molecule type" value="Genomic_DNA"/>
</dbReference>
<gene>
    <name evidence="3" type="ORF">C2E20_8968</name>
</gene>
<name>A0A2P6UZT0_9CHLO</name>
<sequence>MERRRKKPPSSSQPVDAPPLLGSSGVEEGEEGSWLGIGRGMGHPAPPLHPLRFASALPSTGSSGDASPGALPTHSGADSDPGEALCAEEAEPVWEASLEPATSFQVVLKPLFGSTEDEASAFDLAVPQHEAGSPSAFFEQPPPQAQAWEQPTAAAEPARQVQEQAQAWEVQTVAQECAQQAAQAAPWDQAQQAAQGAEQQSGHAAGQHQPASLGSGLEPAAEPWAQQTAAAPWEQQQEQAAPWDEPKSFAAELLVPGPWQPAAAAGLALGQQAADSFFDDLSAETPPATPGPDVPVAGLSAGWQAEGAGCSWDAGDGSLTDAAPAATLWGQAAAMPFERTASDAAWPADAVAYMAAAAAAQPGGPASSTWGNAAEAGGADAFLHEQEAMPACDLQDICSPTAADEAAAEGFGFAGAAPEVQQDLAAGGAFFAGTAGKQPAATAAAGASGGQQTEPTTWCDDAGYCWCDAADGWRYWWDAGSQQWQQHSRTPAAAGSEGGAAASEQQQRQVPEPAVEQQQSELQQQQQHQPQPEQPDAAALPAASSGMGDVAAQPGFASYGSAAGFASYAPGHPGAGAAGQVAYGGGGGPSAGGYPLHSRPPSPFCKLLFGGRLLMVAPSGQLQLHPVARTPAQVLQPLPGAPTCSLAAHLAMLESFPGPLTSSTKQDKVAKFCAEQATDAAAEADDISAAGERRTLWSVLRVLALHQGRISSAPYSLLGGSSPGSGKQPDPASLPEVQLAAALLEGLGFRV</sequence>
<feature type="compositionally biased region" description="Low complexity" evidence="1">
    <location>
        <begin position="20"/>
        <end position="34"/>
    </location>
</feature>
<accession>A0A2P6UZT0</accession>
<feature type="region of interest" description="Disordered" evidence="1">
    <location>
        <begin position="280"/>
        <end position="299"/>
    </location>
</feature>
<feature type="region of interest" description="Disordered" evidence="1">
    <location>
        <begin position="188"/>
        <end position="243"/>
    </location>
</feature>
<evidence type="ECO:0000256" key="1">
    <source>
        <dbReference type="SAM" id="MobiDB-lite"/>
    </source>
</evidence>
<keyword evidence="4" id="KW-1185">Reference proteome</keyword>
<dbReference type="Proteomes" id="UP000239649">
    <property type="component" value="Unassembled WGS sequence"/>
</dbReference>
<dbReference type="Pfam" id="PF12932">
    <property type="entry name" value="Sec16"/>
    <property type="match status" value="1"/>
</dbReference>
<dbReference type="OrthoDB" id="515854at2759"/>
<evidence type="ECO:0000313" key="3">
    <source>
        <dbReference type="EMBL" id="PSC67333.1"/>
    </source>
</evidence>
<feature type="region of interest" description="Disordered" evidence="1">
    <location>
        <begin position="131"/>
        <end position="163"/>
    </location>
</feature>
<feature type="compositionally biased region" description="Low complexity" evidence="1">
    <location>
        <begin position="218"/>
        <end position="243"/>
    </location>
</feature>
<feature type="compositionally biased region" description="Low complexity" evidence="1">
    <location>
        <begin position="188"/>
        <end position="211"/>
    </location>
</feature>
<protein>
    <recommendedName>
        <fullName evidence="2">Sec16 central conserved domain-containing protein</fullName>
    </recommendedName>
</protein>
<evidence type="ECO:0000313" key="4">
    <source>
        <dbReference type="Proteomes" id="UP000239649"/>
    </source>
</evidence>
<comment type="caution">
    <text evidence="3">The sequence shown here is derived from an EMBL/GenBank/DDBJ whole genome shotgun (WGS) entry which is preliminary data.</text>
</comment>
<proteinExistence type="predicted"/>
<dbReference type="InterPro" id="IPR024340">
    <property type="entry name" value="Sec16_CCD"/>
</dbReference>
<feature type="region of interest" description="Disordered" evidence="1">
    <location>
        <begin position="486"/>
        <end position="547"/>
    </location>
</feature>
<dbReference type="STRING" id="554055.A0A2P6UZT0"/>
<feature type="domain" description="Sec16 central conserved" evidence="2">
    <location>
        <begin position="608"/>
        <end position="708"/>
    </location>
</feature>
<evidence type="ECO:0000259" key="2">
    <source>
        <dbReference type="Pfam" id="PF12932"/>
    </source>
</evidence>
<dbReference type="AlphaFoldDB" id="A0A2P6UZT0"/>